<accession>A0A9Q0JT68</accession>
<feature type="domain" description="hAT-like transposase RNase-H fold" evidence="2">
    <location>
        <begin position="209"/>
        <end position="309"/>
    </location>
</feature>
<dbReference type="AlphaFoldDB" id="A0A9Q0JT68"/>
<protein>
    <recommendedName>
        <fullName evidence="2">hAT-like transposase RNase-H fold domain-containing protein</fullName>
    </recommendedName>
</protein>
<dbReference type="Pfam" id="PF14372">
    <property type="entry name" value="hAT-like_RNase-H"/>
    <property type="match status" value="1"/>
</dbReference>
<dbReference type="PANTHER" id="PTHR23272">
    <property type="entry name" value="BED FINGER-RELATED"/>
    <property type="match status" value="1"/>
</dbReference>
<dbReference type="GO" id="GO:0003677">
    <property type="term" value="F:DNA binding"/>
    <property type="evidence" value="ECO:0007669"/>
    <property type="project" value="InterPro"/>
</dbReference>
<evidence type="ECO:0000259" key="2">
    <source>
        <dbReference type="Pfam" id="PF14372"/>
    </source>
</evidence>
<reference evidence="3" key="1">
    <citation type="journal article" date="2023" name="Plant J.">
        <title>The genome of the king protea, Protea cynaroides.</title>
        <authorList>
            <person name="Chang J."/>
            <person name="Duong T.A."/>
            <person name="Schoeman C."/>
            <person name="Ma X."/>
            <person name="Roodt D."/>
            <person name="Barker N."/>
            <person name="Li Z."/>
            <person name="Van de Peer Y."/>
            <person name="Mizrachi E."/>
        </authorList>
    </citation>
    <scope>NUCLEOTIDE SEQUENCE</scope>
    <source>
        <tissue evidence="3">Young leaves</tissue>
    </source>
</reference>
<sequence>MEGNIDKVGSISIVPTNVATPTLSNEGIESIDPSIASEKDKEKYKTTVDVELTSSQSKRRKITSEVWNDFNRVVNGEKTVTASCKHCGRIFNGSSAMGINVGQQLISMSKSSKESTPKLANFKFDSVTTRKDFARLIAKHSLPFNMAKLSNKKKVSLDVPTRWNSIYEMLHNSLEVRDAFERLAELDTNFKTLPTEDEWVFYDAIKHVSGTKYPTANFYFKSVFDVQNNLLRWEQSDDGCLRSMACTMRLKFDKYWRDTNLFMALGVVLDPRYKMQLVEYALQMIYEDDCEYYVRKIKKNDVVDLFSEYASKYSNSGGVVGDASESIGARGKDSDEHSTNDKSIFGNKRFFKFIQERTGGLTLWMHDLLDPSDSIKCCEILMLLE</sequence>
<keyword evidence="4" id="KW-1185">Reference proteome</keyword>
<dbReference type="InterPro" id="IPR025525">
    <property type="entry name" value="hAT-like_transposase_RNase-H"/>
</dbReference>
<dbReference type="EMBL" id="JAMYWD010000858">
    <property type="protein sequence ID" value="KAJ4946692.1"/>
    <property type="molecule type" value="Genomic_DNA"/>
</dbReference>
<gene>
    <name evidence="3" type="ORF">NE237_014291</name>
</gene>
<evidence type="ECO:0000313" key="4">
    <source>
        <dbReference type="Proteomes" id="UP001141806"/>
    </source>
</evidence>
<evidence type="ECO:0000256" key="1">
    <source>
        <dbReference type="SAM" id="MobiDB-lite"/>
    </source>
</evidence>
<dbReference type="Proteomes" id="UP001141806">
    <property type="component" value="Unassembled WGS sequence"/>
</dbReference>
<feature type="compositionally biased region" description="Basic and acidic residues" evidence="1">
    <location>
        <begin position="330"/>
        <end position="340"/>
    </location>
</feature>
<dbReference type="SUPFAM" id="SSF53098">
    <property type="entry name" value="Ribonuclease H-like"/>
    <property type="match status" value="1"/>
</dbReference>
<proteinExistence type="predicted"/>
<name>A0A9Q0JT68_9MAGN</name>
<organism evidence="3 4">
    <name type="scientific">Protea cynaroides</name>
    <dbReference type="NCBI Taxonomy" id="273540"/>
    <lineage>
        <taxon>Eukaryota</taxon>
        <taxon>Viridiplantae</taxon>
        <taxon>Streptophyta</taxon>
        <taxon>Embryophyta</taxon>
        <taxon>Tracheophyta</taxon>
        <taxon>Spermatophyta</taxon>
        <taxon>Magnoliopsida</taxon>
        <taxon>Proteales</taxon>
        <taxon>Proteaceae</taxon>
        <taxon>Protea</taxon>
    </lineage>
</organism>
<evidence type="ECO:0000313" key="3">
    <source>
        <dbReference type="EMBL" id="KAJ4946692.1"/>
    </source>
</evidence>
<feature type="region of interest" description="Disordered" evidence="1">
    <location>
        <begin position="321"/>
        <end position="340"/>
    </location>
</feature>
<comment type="caution">
    <text evidence="3">The sequence shown here is derived from an EMBL/GenBank/DDBJ whole genome shotgun (WGS) entry which is preliminary data.</text>
</comment>
<dbReference type="OrthoDB" id="1305095at2759"/>
<dbReference type="InterPro" id="IPR012337">
    <property type="entry name" value="RNaseH-like_sf"/>
</dbReference>